<proteinExistence type="predicted"/>
<dbReference type="AlphaFoldDB" id="A0A8V0YEL8"/>
<dbReference type="GO" id="GO:0003676">
    <property type="term" value="F:nucleic acid binding"/>
    <property type="evidence" value="ECO:0007669"/>
    <property type="project" value="InterPro"/>
</dbReference>
<keyword evidence="1" id="KW-0479">Metal-binding</keyword>
<sequence>MSSAWLRCFRCGGAQHVKRECPSKALGPGKPVRAQESCFSCGKPGHCVRECRSGSGNGRRSTFLGATTQM</sequence>
<reference evidence="3" key="1">
    <citation type="submission" date="2020-11" db="EMBL/GenBank/DDBJ databases">
        <title>Gallus gallus (Chicken) genome, bGalGal1, GRCg7b, maternal haplotype autosomes + Z &amp; W.</title>
        <authorList>
            <person name="Warren W."/>
            <person name="Formenti G."/>
            <person name="Fedrigo O."/>
            <person name="Haase B."/>
            <person name="Mountcastle J."/>
            <person name="Balacco J."/>
            <person name="Tracey A."/>
            <person name="Schneider V."/>
            <person name="Okimoto R."/>
            <person name="Cheng H."/>
            <person name="Hawken R."/>
            <person name="Howe K."/>
            <person name="Jarvis E.D."/>
        </authorList>
    </citation>
    <scope>NUCLEOTIDE SEQUENCE [LARGE SCALE GENOMIC DNA]</scope>
    <source>
        <strain evidence="3">Broiler</strain>
    </source>
</reference>
<keyword evidence="4" id="KW-1185">Reference proteome</keyword>
<keyword evidence="1" id="KW-0863">Zinc-finger</keyword>
<accession>A0A8V0YEL8</accession>
<evidence type="ECO:0000313" key="3">
    <source>
        <dbReference type="Ensembl" id="ENSGALP00010019260.1"/>
    </source>
</evidence>
<reference evidence="3" key="3">
    <citation type="submission" date="2025-09" db="UniProtKB">
        <authorList>
            <consortium name="Ensembl"/>
        </authorList>
    </citation>
    <scope>IDENTIFICATION</scope>
    <source>
        <strain evidence="3">broiler</strain>
    </source>
</reference>
<feature type="domain" description="CCHC-type" evidence="2">
    <location>
        <begin position="7"/>
        <end position="23"/>
    </location>
</feature>
<organism evidence="3 4">
    <name type="scientific">Gallus gallus</name>
    <name type="common">Chicken</name>
    <dbReference type="NCBI Taxonomy" id="9031"/>
    <lineage>
        <taxon>Eukaryota</taxon>
        <taxon>Metazoa</taxon>
        <taxon>Chordata</taxon>
        <taxon>Craniata</taxon>
        <taxon>Vertebrata</taxon>
        <taxon>Euteleostomi</taxon>
        <taxon>Archelosauria</taxon>
        <taxon>Archosauria</taxon>
        <taxon>Dinosauria</taxon>
        <taxon>Saurischia</taxon>
        <taxon>Theropoda</taxon>
        <taxon>Coelurosauria</taxon>
        <taxon>Aves</taxon>
        <taxon>Neognathae</taxon>
        <taxon>Galloanserae</taxon>
        <taxon>Galliformes</taxon>
        <taxon>Phasianidae</taxon>
        <taxon>Phasianinae</taxon>
        <taxon>Gallus</taxon>
    </lineage>
</organism>
<keyword evidence="1" id="KW-0862">Zinc</keyword>
<feature type="domain" description="CCHC-type" evidence="2">
    <location>
        <begin position="38"/>
        <end position="53"/>
    </location>
</feature>
<evidence type="ECO:0000256" key="1">
    <source>
        <dbReference type="PROSITE-ProRule" id="PRU00047"/>
    </source>
</evidence>
<evidence type="ECO:0000259" key="2">
    <source>
        <dbReference type="PROSITE" id="PS50158"/>
    </source>
</evidence>
<dbReference type="Ensembl" id="ENSGALT00010032520.1">
    <property type="protein sequence ID" value="ENSGALP00010019260.1"/>
    <property type="gene ID" value="ENSGALG00010013518.1"/>
</dbReference>
<dbReference type="GeneTree" id="ENSGT01070000257268"/>
<protein>
    <recommendedName>
        <fullName evidence="2">CCHC-type domain-containing protein</fullName>
    </recommendedName>
</protein>
<dbReference type="InterPro" id="IPR036875">
    <property type="entry name" value="Znf_CCHC_sf"/>
</dbReference>
<dbReference type="PROSITE" id="PS50158">
    <property type="entry name" value="ZF_CCHC"/>
    <property type="match status" value="2"/>
</dbReference>
<reference evidence="3" key="2">
    <citation type="submission" date="2025-08" db="UniProtKB">
        <authorList>
            <consortium name="Ensembl"/>
        </authorList>
    </citation>
    <scope>IDENTIFICATION</scope>
    <source>
        <strain evidence="3">broiler</strain>
    </source>
</reference>
<evidence type="ECO:0000313" key="4">
    <source>
        <dbReference type="Proteomes" id="UP000000539"/>
    </source>
</evidence>
<dbReference type="SUPFAM" id="SSF57756">
    <property type="entry name" value="Retrovirus zinc finger-like domains"/>
    <property type="match status" value="1"/>
</dbReference>
<dbReference type="SMART" id="SM00343">
    <property type="entry name" value="ZnF_C2HC"/>
    <property type="match status" value="2"/>
</dbReference>
<dbReference type="Gene3D" id="4.10.60.10">
    <property type="entry name" value="Zinc finger, CCHC-type"/>
    <property type="match status" value="1"/>
</dbReference>
<dbReference type="GO" id="GO:0008270">
    <property type="term" value="F:zinc ion binding"/>
    <property type="evidence" value="ECO:0007669"/>
    <property type="project" value="UniProtKB-KW"/>
</dbReference>
<dbReference type="InterPro" id="IPR001878">
    <property type="entry name" value="Znf_CCHC"/>
</dbReference>
<dbReference type="Proteomes" id="UP000000539">
    <property type="component" value="Chromosome W"/>
</dbReference>
<dbReference type="Pfam" id="PF00098">
    <property type="entry name" value="zf-CCHC"/>
    <property type="match status" value="2"/>
</dbReference>
<name>A0A8V0YEL8_CHICK</name>